<proteinExistence type="predicted"/>
<gene>
    <name evidence="1" type="ORF">RchiOBHm_Chr1g0363751</name>
</gene>
<organism evidence="1 2">
    <name type="scientific">Rosa chinensis</name>
    <name type="common">China rose</name>
    <dbReference type="NCBI Taxonomy" id="74649"/>
    <lineage>
        <taxon>Eukaryota</taxon>
        <taxon>Viridiplantae</taxon>
        <taxon>Streptophyta</taxon>
        <taxon>Embryophyta</taxon>
        <taxon>Tracheophyta</taxon>
        <taxon>Spermatophyta</taxon>
        <taxon>Magnoliopsida</taxon>
        <taxon>eudicotyledons</taxon>
        <taxon>Gunneridae</taxon>
        <taxon>Pentapetalae</taxon>
        <taxon>rosids</taxon>
        <taxon>fabids</taxon>
        <taxon>Rosales</taxon>
        <taxon>Rosaceae</taxon>
        <taxon>Rosoideae</taxon>
        <taxon>Rosoideae incertae sedis</taxon>
        <taxon>Rosa</taxon>
    </lineage>
</organism>
<dbReference type="Gramene" id="PRQ58846">
    <property type="protein sequence ID" value="PRQ58846"/>
    <property type="gene ID" value="RchiOBHm_Chr1g0363751"/>
</dbReference>
<comment type="caution">
    <text evidence="1">The sequence shown here is derived from an EMBL/GenBank/DDBJ whole genome shotgun (WGS) entry which is preliminary data.</text>
</comment>
<name>A0A2P6SJJ6_ROSCH</name>
<accession>A0A2P6SJJ6</accession>
<evidence type="ECO:0000313" key="2">
    <source>
        <dbReference type="Proteomes" id="UP000238479"/>
    </source>
</evidence>
<dbReference type="Proteomes" id="UP000238479">
    <property type="component" value="Chromosome 1"/>
</dbReference>
<dbReference type="AlphaFoldDB" id="A0A2P6SJJ6"/>
<sequence length="82" mass="9410">MLELQKVQVFLGLINLTVEQIFSNWRDTRQGILISVAKGLISVSNQYSVSNLHLITQHEVIELPRRETKLKLSGDRRQIPKA</sequence>
<dbReference type="EMBL" id="PDCK01000039">
    <property type="protein sequence ID" value="PRQ58846.1"/>
    <property type="molecule type" value="Genomic_DNA"/>
</dbReference>
<reference evidence="1 2" key="1">
    <citation type="journal article" date="2018" name="Nat. Genet.">
        <title>The Rosa genome provides new insights in the design of modern roses.</title>
        <authorList>
            <person name="Bendahmane M."/>
        </authorList>
    </citation>
    <scope>NUCLEOTIDE SEQUENCE [LARGE SCALE GENOMIC DNA]</scope>
    <source>
        <strain evidence="2">cv. Old Blush</strain>
    </source>
</reference>
<keyword evidence="2" id="KW-1185">Reference proteome</keyword>
<evidence type="ECO:0000313" key="1">
    <source>
        <dbReference type="EMBL" id="PRQ58846.1"/>
    </source>
</evidence>
<protein>
    <submittedName>
        <fullName evidence="1">Uncharacterized protein</fullName>
    </submittedName>
</protein>